<dbReference type="EMBL" id="JACJLL010000081">
    <property type="protein sequence ID" value="MBM6820065.1"/>
    <property type="molecule type" value="Genomic_DNA"/>
</dbReference>
<dbReference type="Gene3D" id="3.40.50.150">
    <property type="entry name" value="Vaccinia Virus protein VP39"/>
    <property type="match status" value="1"/>
</dbReference>
<dbReference type="Proteomes" id="UP000767334">
    <property type="component" value="Unassembled WGS sequence"/>
</dbReference>
<proteinExistence type="predicted"/>
<evidence type="ECO:0000313" key="2">
    <source>
        <dbReference type="Proteomes" id="UP000767334"/>
    </source>
</evidence>
<dbReference type="PANTHER" id="PTHR35276:SF1">
    <property type="entry name" value="TRNA (MNM(5)S(2)U34)-METHYLTRANSFERASE, CHLOROPLASTIC"/>
    <property type="match status" value="1"/>
</dbReference>
<dbReference type="PANTHER" id="PTHR35276">
    <property type="entry name" value="S-ADENOSYL-L-METHIONINE-DEPENDENT METHYLTRANSFERASES SUPERFAMILY PROTEIN"/>
    <property type="match status" value="1"/>
</dbReference>
<reference evidence="1 2" key="1">
    <citation type="journal article" date="2021" name="Sci. Rep.">
        <title>The distribution of antibiotic resistance genes in chicken gut microbiota commensals.</title>
        <authorList>
            <person name="Juricova H."/>
            <person name="Matiasovicova J."/>
            <person name="Kubasova T."/>
            <person name="Cejkova D."/>
            <person name="Rychlik I."/>
        </authorList>
    </citation>
    <scope>NUCLEOTIDE SEQUENCE [LARGE SCALE GENOMIC DNA]</scope>
    <source>
        <strain evidence="1 2">An435</strain>
    </source>
</reference>
<keyword evidence="1" id="KW-0489">Methyltransferase</keyword>
<comment type="caution">
    <text evidence="1">The sequence shown here is derived from an EMBL/GenBank/DDBJ whole genome shotgun (WGS) entry which is preliminary data.</text>
</comment>
<dbReference type="GO" id="GO:0008168">
    <property type="term" value="F:methyltransferase activity"/>
    <property type="evidence" value="ECO:0007669"/>
    <property type="project" value="UniProtKB-KW"/>
</dbReference>
<gene>
    <name evidence="1" type="ORF">H6A19_12085</name>
</gene>
<sequence length="179" mass="20317">MFKYVSDVSILAHNIINEYVENKNVAVDATLGNGYDCDFLSSCFKKVYAFEIQKEACEKYIDKNNNVIIINESHHKIDEFVNEEINCICYNLGYLPGGNKEITTLAETSLKSIQLSLNLLSSNGIMAIAIYRGHNEGKEEESCILQYLRNLPKNKFGVMLHECINRSDKSPLLVIVEKK</sequence>
<keyword evidence="2" id="KW-1185">Reference proteome</keyword>
<dbReference type="RefSeq" id="WP_133016221.1">
    <property type="nucleotide sequence ID" value="NZ_JACJLL010000081.1"/>
</dbReference>
<dbReference type="InterPro" id="IPR029063">
    <property type="entry name" value="SAM-dependent_MTases_sf"/>
</dbReference>
<keyword evidence="1" id="KW-0808">Transferase</keyword>
<dbReference type="InterPro" id="IPR010719">
    <property type="entry name" value="MnmM_MeTrfase"/>
</dbReference>
<dbReference type="GO" id="GO:0032259">
    <property type="term" value="P:methylation"/>
    <property type="evidence" value="ECO:0007669"/>
    <property type="project" value="UniProtKB-KW"/>
</dbReference>
<dbReference type="SUPFAM" id="SSF53335">
    <property type="entry name" value="S-adenosyl-L-methionine-dependent methyltransferases"/>
    <property type="match status" value="1"/>
</dbReference>
<evidence type="ECO:0000313" key="1">
    <source>
        <dbReference type="EMBL" id="MBM6820065.1"/>
    </source>
</evidence>
<accession>A0ABS2FHM7</accession>
<protein>
    <submittedName>
        <fullName evidence="1">Class I SAM-dependent methyltransferase</fullName>
    </submittedName>
</protein>
<name>A0ABS2FHM7_9CLOT</name>
<dbReference type="Pfam" id="PF06962">
    <property type="entry name" value="rRNA_methylase"/>
    <property type="match status" value="1"/>
</dbReference>
<organism evidence="1 2">
    <name type="scientific">Clostridium saudiense</name>
    <dbReference type="NCBI Taxonomy" id="1414720"/>
    <lineage>
        <taxon>Bacteria</taxon>
        <taxon>Bacillati</taxon>
        <taxon>Bacillota</taxon>
        <taxon>Clostridia</taxon>
        <taxon>Eubacteriales</taxon>
        <taxon>Clostridiaceae</taxon>
        <taxon>Clostridium</taxon>
    </lineage>
</organism>